<keyword evidence="8" id="KW-0574">Periplasm</keyword>
<evidence type="ECO:0000256" key="4">
    <source>
        <dbReference type="ARBA" id="ARBA00022475"/>
    </source>
</evidence>
<evidence type="ECO:0000259" key="17">
    <source>
        <dbReference type="Pfam" id="PF05425"/>
    </source>
</evidence>
<evidence type="ECO:0000256" key="9">
    <source>
        <dbReference type="ARBA" id="ARBA00022989"/>
    </source>
</evidence>
<evidence type="ECO:0000256" key="12">
    <source>
        <dbReference type="ARBA" id="ARBA00070395"/>
    </source>
</evidence>
<dbReference type="Pfam" id="PF05425">
    <property type="entry name" value="CopD"/>
    <property type="match status" value="1"/>
</dbReference>
<name>A0A917QZE9_9ACTN</name>
<feature type="compositionally biased region" description="Basic and acidic residues" evidence="13">
    <location>
        <begin position="266"/>
        <end position="282"/>
    </location>
</feature>
<dbReference type="InterPro" id="IPR014756">
    <property type="entry name" value="Ig_E-set"/>
</dbReference>
<feature type="transmembrane region" description="Helical" evidence="14">
    <location>
        <begin position="335"/>
        <end position="361"/>
    </location>
</feature>
<keyword evidence="11 14" id="KW-0472">Membrane</keyword>
<dbReference type="GO" id="GO:0005886">
    <property type="term" value="C:plasma membrane"/>
    <property type="evidence" value="ECO:0007669"/>
    <property type="project" value="UniProtKB-SubCell"/>
</dbReference>
<evidence type="ECO:0000256" key="3">
    <source>
        <dbReference type="ARBA" id="ARBA00010509"/>
    </source>
</evidence>
<dbReference type="GO" id="GO:0005507">
    <property type="term" value="F:copper ion binding"/>
    <property type="evidence" value="ECO:0007669"/>
    <property type="project" value="InterPro"/>
</dbReference>
<keyword evidence="4" id="KW-1003">Cell membrane</keyword>
<keyword evidence="9 14" id="KW-1133">Transmembrane helix</keyword>
<feature type="transmembrane region" description="Helical" evidence="14">
    <location>
        <begin position="160"/>
        <end position="180"/>
    </location>
</feature>
<keyword evidence="5 14" id="KW-0812">Transmembrane</keyword>
<keyword evidence="6" id="KW-0479">Metal-binding</keyword>
<evidence type="ECO:0000256" key="2">
    <source>
        <dbReference type="ARBA" id="ARBA00004651"/>
    </source>
</evidence>
<feature type="region of interest" description="Disordered" evidence="13">
    <location>
        <begin position="466"/>
        <end position="528"/>
    </location>
</feature>
<dbReference type="GO" id="GO:0006825">
    <property type="term" value="P:copper ion transport"/>
    <property type="evidence" value="ECO:0007669"/>
    <property type="project" value="InterPro"/>
</dbReference>
<dbReference type="InterPro" id="IPR032694">
    <property type="entry name" value="CopC/D"/>
</dbReference>
<evidence type="ECO:0000259" key="16">
    <source>
        <dbReference type="Pfam" id="PF04234"/>
    </source>
</evidence>
<feature type="compositionally biased region" description="Gly residues" evidence="13">
    <location>
        <begin position="467"/>
        <end position="479"/>
    </location>
</feature>
<dbReference type="InterPro" id="IPR014755">
    <property type="entry name" value="Cu-Rt/internalin_Ig-like"/>
</dbReference>
<dbReference type="FunFam" id="2.60.40.1220:FF:000001">
    <property type="entry name" value="CopC domain-containing protein YobA"/>
    <property type="match status" value="1"/>
</dbReference>
<feature type="signal peptide" evidence="15">
    <location>
        <begin position="1"/>
        <end position="34"/>
    </location>
</feature>
<dbReference type="InterPro" id="IPR008457">
    <property type="entry name" value="Cu-R_CopD_dom"/>
</dbReference>
<evidence type="ECO:0000256" key="8">
    <source>
        <dbReference type="ARBA" id="ARBA00022764"/>
    </source>
</evidence>
<evidence type="ECO:0000256" key="13">
    <source>
        <dbReference type="SAM" id="MobiDB-lite"/>
    </source>
</evidence>
<dbReference type="Gene3D" id="2.60.40.1220">
    <property type="match status" value="1"/>
</dbReference>
<evidence type="ECO:0000313" key="18">
    <source>
        <dbReference type="EMBL" id="GGK76792.1"/>
    </source>
</evidence>
<dbReference type="Proteomes" id="UP000637788">
    <property type="component" value="Unassembled WGS sequence"/>
</dbReference>
<evidence type="ECO:0000256" key="15">
    <source>
        <dbReference type="SAM" id="SignalP"/>
    </source>
</evidence>
<feature type="transmembrane region" description="Helical" evidence="14">
    <location>
        <begin position="192"/>
        <end position="210"/>
    </location>
</feature>
<keyword evidence="7 15" id="KW-0732">Signal</keyword>
<gene>
    <name evidence="18" type="ORF">GCM10010094_42500</name>
</gene>
<keyword evidence="10" id="KW-0186">Copper</keyword>
<dbReference type="EMBL" id="BMPQ01000009">
    <property type="protein sequence ID" value="GGK76792.1"/>
    <property type="molecule type" value="Genomic_DNA"/>
</dbReference>
<feature type="region of interest" description="Disordered" evidence="13">
    <location>
        <begin position="553"/>
        <end position="587"/>
    </location>
</feature>
<comment type="subcellular location">
    <subcellularLocation>
        <location evidence="2">Cell membrane</location>
        <topology evidence="2">Multi-pass membrane protein</topology>
    </subcellularLocation>
    <subcellularLocation>
        <location evidence="1">Periplasm</location>
    </subcellularLocation>
</comment>
<organism evidence="18 19">
    <name type="scientific">Streptomyces flaveus</name>
    <dbReference type="NCBI Taxonomy" id="66370"/>
    <lineage>
        <taxon>Bacteria</taxon>
        <taxon>Bacillati</taxon>
        <taxon>Actinomycetota</taxon>
        <taxon>Actinomycetes</taxon>
        <taxon>Kitasatosporales</taxon>
        <taxon>Streptomycetaceae</taxon>
        <taxon>Streptomyces</taxon>
        <taxon>Streptomyces aurantiacus group</taxon>
    </lineage>
</organism>
<feature type="transmembrane region" description="Helical" evidence="14">
    <location>
        <begin position="304"/>
        <end position="323"/>
    </location>
</feature>
<dbReference type="PANTHER" id="PTHR34820">
    <property type="entry name" value="INNER MEMBRANE PROTEIN YEBZ"/>
    <property type="match status" value="1"/>
</dbReference>
<feature type="region of interest" description="Disordered" evidence="13">
    <location>
        <begin position="438"/>
        <end position="457"/>
    </location>
</feature>
<dbReference type="Pfam" id="PF04234">
    <property type="entry name" value="CopC"/>
    <property type="match status" value="1"/>
</dbReference>
<feature type="transmembrane region" description="Helical" evidence="14">
    <location>
        <begin position="241"/>
        <end position="260"/>
    </location>
</feature>
<feature type="transmembrane region" description="Helical" evidence="14">
    <location>
        <begin position="373"/>
        <end position="394"/>
    </location>
</feature>
<evidence type="ECO:0000256" key="5">
    <source>
        <dbReference type="ARBA" id="ARBA00022692"/>
    </source>
</evidence>
<dbReference type="InterPro" id="IPR007348">
    <property type="entry name" value="CopC_dom"/>
</dbReference>
<evidence type="ECO:0000313" key="19">
    <source>
        <dbReference type="Proteomes" id="UP000637788"/>
    </source>
</evidence>
<protein>
    <recommendedName>
        <fullName evidence="12">Protein YobA</fullName>
    </recommendedName>
</protein>
<feature type="chain" id="PRO_5037219027" description="Protein YobA" evidence="15">
    <location>
        <begin position="35"/>
        <end position="689"/>
    </location>
</feature>
<feature type="domain" description="Copper resistance protein D" evidence="17">
    <location>
        <begin position="372"/>
        <end position="452"/>
    </location>
</feature>
<feature type="compositionally biased region" description="Low complexity" evidence="13">
    <location>
        <begin position="480"/>
        <end position="523"/>
    </location>
</feature>
<proteinExistence type="inferred from homology"/>
<dbReference type="SUPFAM" id="SSF81296">
    <property type="entry name" value="E set domains"/>
    <property type="match status" value="1"/>
</dbReference>
<comment type="caution">
    <text evidence="18">The sequence shown here is derived from an EMBL/GenBank/DDBJ whole genome shotgun (WGS) entry which is preliminary data.</text>
</comment>
<evidence type="ECO:0000256" key="7">
    <source>
        <dbReference type="ARBA" id="ARBA00022729"/>
    </source>
</evidence>
<feature type="region of interest" description="Disordered" evidence="13">
    <location>
        <begin position="266"/>
        <end position="299"/>
    </location>
</feature>
<evidence type="ECO:0000256" key="14">
    <source>
        <dbReference type="SAM" id="Phobius"/>
    </source>
</evidence>
<dbReference type="AlphaFoldDB" id="A0A917QZE9"/>
<reference evidence="18" key="2">
    <citation type="submission" date="2020-09" db="EMBL/GenBank/DDBJ databases">
        <authorList>
            <person name="Sun Q."/>
            <person name="Ohkuma M."/>
        </authorList>
    </citation>
    <scope>NUCLEOTIDE SEQUENCE</scope>
    <source>
        <strain evidence="18">JCM 3035</strain>
    </source>
</reference>
<evidence type="ECO:0000256" key="1">
    <source>
        <dbReference type="ARBA" id="ARBA00004418"/>
    </source>
</evidence>
<dbReference type="GO" id="GO:0042597">
    <property type="term" value="C:periplasmic space"/>
    <property type="evidence" value="ECO:0007669"/>
    <property type="project" value="UniProtKB-SubCell"/>
</dbReference>
<keyword evidence="19" id="KW-1185">Reference proteome</keyword>
<reference evidence="18" key="1">
    <citation type="journal article" date="2014" name="Int. J. Syst. Evol. Microbiol.">
        <title>Complete genome sequence of Corynebacterium casei LMG S-19264T (=DSM 44701T), isolated from a smear-ripened cheese.</title>
        <authorList>
            <consortium name="US DOE Joint Genome Institute (JGI-PGF)"/>
            <person name="Walter F."/>
            <person name="Albersmeier A."/>
            <person name="Kalinowski J."/>
            <person name="Ruckert C."/>
        </authorList>
    </citation>
    <scope>NUCLEOTIDE SEQUENCE</scope>
    <source>
        <strain evidence="18">JCM 3035</strain>
    </source>
</reference>
<sequence length="689" mass="71083">MPTAPRRTRTPLTALLLVGAVLALLFGGAGPASAHATLTRSAPADTSVLKTAPQHITLAFTENVSLSDGSLRVLSPKNERVDRGAITHAGGKGSTARVLLRGKLAEGTYIVSWRVVSADSHPVSGAFTFSIGTPSAATAAVPDESPDDTVASRLYGFFRYVAYGGLALLIGVAVFALVCWPAAAGLRPLRKLLIGGWTTLAASTVVLLLLRGPYETGQGLSAVADPSLLGRTITGRTGAALGTRLLLLAGAGALAALFTARHRRTAEQTRHESAADAADRTDTSSTITAGATAPPADNPQFGTGARAAGALFALGLALTWAAAEHASTGIQVPLAIPVSVLHLLAMAVWLGGLVALTLALFRAPTGTVIPATAVARFSRLAFTAVAVLVVTGVYQSWRQLGSLNALTTTEYGNLLRLKVAAVFLVLTAAAFSRRWTAQLSQEPQTTETHSAAEPQRVRVAERVGVGASSGSGTTEGGDNAGPPGPGDPTDSSDPSDSNLSDPDPSGSSPSASGSSGPPSSSSDQYRRGLRRSVATEAVLGVVVLAITTVLTGTQPSRAAEESAAAATASRRPPAAVATVPFDVGTPNGQGKVQITFDPGQVGDNTVQALVFGPDTGVSTVPELRLTLTHRAQRIGPLDAKLVDRKGYWWTESLRLPLPGTWTMRLTVRTTDIDQVTVSKDVTIRPLPDY</sequence>
<dbReference type="GO" id="GO:0046688">
    <property type="term" value="P:response to copper ion"/>
    <property type="evidence" value="ECO:0007669"/>
    <property type="project" value="InterPro"/>
</dbReference>
<evidence type="ECO:0000256" key="10">
    <source>
        <dbReference type="ARBA" id="ARBA00023008"/>
    </source>
</evidence>
<accession>A0A917QZE9</accession>
<dbReference type="PANTHER" id="PTHR34820:SF4">
    <property type="entry name" value="INNER MEMBRANE PROTEIN YEBZ"/>
    <property type="match status" value="1"/>
</dbReference>
<feature type="domain" description="CopC" evidence="16">
    <location>
        <begin position="35"/>
        <end position="131"/>
    </location>
</feature>
<feature type="compositionally biased region" description="Polar residues" evidence="13">
    <location>
        <begin position="438"/>
        <end position="449"/>
    </location>
</feature>
<dbReference type="RefSeq" id="WP_189323447.1">
    <property type="nucleotide sequence ID" value="NZ_BMPQ01000009.1"/>
</dbReference>
<comment type="similarity">
    <text evidence="3">Belongs to the CopC family.</text>
</comment>
<evidence type="ECO:0000256" key="6">
    <source>
        <dbReference type="ARBA" id="ARBA00022723"/>
    </source>
</evidence>
<feature type="compositionally biased region" description="Low complexity" evidence="13">
    <location>
        <begin position="561"/>
        <end position="579"/>
    </location>
</feature>
<evidence type="ECO:0000256" key="11">
    <source>
        <dbReference type="ARBA" id="ARBA00023136"/>
    </source>
</evidence>